<keyword evidence="2" id="KW-1185">Reference proteome</keyword>
<dbReference type="Proteomes" id="UP000599109">
    <property type="component" value="Unassembled WGS sequence"/>
</dbReference>
<dbReference type="RefSeq" id="WP_201674438.1">
    <property type="nucleotide sequence ID" value="NZ_JAEQNE010000002.1"/>
</dbReference>
<gene>
    <name evidence="1" type="ORF">JJ685_11915</name>
</gene>
<dbReference type="GO" id="GO:0008168">
    <property type="term" value="F:methyltransferase activity"/>
    <property type="evidence" value="ECO:0007669"/>
    <property type="project" value="UniProtKB-KW"/>
</dbReference>
<dbReference type="Gene3D" id="3.40.50.150">
    <property type="entry name" value="Vaccinia Virus protein VP39"/>
    <property type="match status" value="1"/>
</dbReference>
<dbReference type="EMBL" id="JAEQNE010000002">
    <property type="protein sequence ID" value="MBL0391835.1"/>
    <property type="molecule type" value="Genomic_DNA"/>
</dbReference>
<reference evidence="1 2" key="1">
    <citation type="journal article" date="2017" name="Int. J. Syst. Evol. Microbiol.">
        <title>Ramlibacter monticola sp. nov., isolated from forest soil.</title>
        <authorList>
            <person name="Chaudhary D.K."/>
            <person name="Kim J."/>
        </authorList>
    </citation>
    <scope>NUCLEOTIDE SEQUENCE [LARGE SCALE GENOMIC DNA]</scope>
    <source>
        <strain evidence="1 2">KACC 19175</strain>
    </source>
</reference>
<dbReference type="AlphaFoldDB" id="A0A936YYI7"/>
<dbReference type="SUPFAM" id="SSF53335">
    <property type="entry name" value="S-adenosyl-L-methionine-dependent methyltransferases"/>
    <property type="match status" value="1"/>
</dbReference>
<evidence type="ECO:0000313" key="2">
    <source>
        <dbReference type="Proteomes" id="UP000599109"/>
    </source>
</evidence>
<evidence type="ECO:0000313" key="1">
    <source>
        <dbReference type="EMBL" id="MBL0391835.1"/>
    </source>
</evidence>
<dbReference type="Pfam" id="PF13489">
    <property type="entry name" value="Methyltransf_23"/>
    <property type="match status" value="1"/>
</dbReference>
<keyword evidence="1" id="KW-0808">Transferase</keyword>
<proteinExistence type="predicted"/>
<keyword evidence="1" id="KW-0489">Methyltransferase</keyword>
<protein>
    <submittedName>
        <fullName evidence="1">Methyltransferase domain-containing protein</fullName>
    </submittedName>
</protein>
<dbReference type="CDD" id="cd02440">
    <property type="entry name" value="AdoMet_MTases"/>
    <property type="match status" value="1"/>
</dbReference>
<sequence>MNCADVEALHAERWFHTIELPDGSCTPGVFDMRSCSARLDWPALTGARCLDVGTCDGFWAFEIERRGAAEVLAIDVDDPWQLDLPQEVRDRDIEELRRSAARRKKRFEMAAAARSSRVRRIACSVYDLDPAMHGVFDVIFCGTLLIHLRDPVRALRRIAGVCAGELMLLETVDARLDLLHPSSPCARLEPAPLQWWRANTAGLHAMLRLAGFEVLSTSPRFLTPHGAGLSSGRPQGARARASAWARTRLAASSAPLVTRSLGLVFGNYDVAIRARPRAGVRPAAVVL</sequence>
<dbReference type="InterPro" id="IPR029063">
    <property type="entry name" value="SAM-dependent_MTases_sf"/>
</dbReference>
<name>A0A936YYI7_9BURK</name>
<organism evidence="1 2">
    <name type="scientific">Ramlibacter monticola</name>
    <dbReference type="NCBI Taxonomy" id="1926872"/>
    <lineage>
        <taxon>Bacteria</taxon>
        <taxon>Pseudomonadati</taxon>
        <taxon>Pseudomonadota</taxon>
        <taxon>Betaproteobacteria</taxon>
        <taxon>Burkholderiales</taxon>
        <taxon>Comamonadaceae</taxon>
        <taxon>Ramlibacter</taxon>
    </lineage>
</organism>
<accession>A0A936YYI7</accession>
<dbReference type="GO" id="GO:0032259">
    <property type="term" value="P:methylation"/>
    <property type="evidence" value="ECO:0007669"/>
    <property type="project" value="UniProtKB-KW"/>
</dbReference>
<comment type="caution">
    <text evidence="1">The sequence shown here is derived from an EMBL/GenBank/DDBJ whole genome shotgun (WGS) entry which is preliminary data.</text>
</comment>